<dbReference type="EMBL" id="CALSDN010000013">
    <property type="protein sequence ID" value="CAH6723210.1"/>
    <property type="molecule type" value="Genomic_DNA"/>
</dbReference>
<evidence type="ECO:0000313" key="2">
    <source>
        <dbReference type="Proteomes" id="UP001152531"/>
    </source>
</evidence>
<proteinExistence type="predicted"/>
<gene>
    <name evidence="1" type="ORF">CLIB1444_13S02806</name>
</gene>
<dbReference type="Proteomes" id="UP001152531">
    <property type="component" value="Unassembled WGS sequence"/>
</dbReference>
<reference evidence="1" key="1">
    <citation type="submission" date="2022-06" db="EMBL/GenBank/DDBJ databases">
        <authorList>
            <person name="Legras J.-L."/>
            <person name="Devillers H."/>
            <person name="Grondin C."/>
        </authorList>
    </citation>
    <scope>NUCLEOTIDE SEQUENCE</scope>
    <source>
        <strain evidence="1">CLIB 1444</strain>
    </source>
</reference>
<sequence>MVKAITTEKDFEEALTHSGLVVVDFFATWCAPCKFIAPVFDKLSEEYKSAKFIKVDVDDLSTIAEKYEISSMPTILYFKGGEVVARYVGANPTGIHQVIAENI</sequence>
<accession>A0ACA9YEP8</accession>
<protein>
    <submittedName>
        <fullName evidence="1">Thioredoxin-2</fullName>
    </submittedName>
</protein>
<comment type="caution">
    <text evidence="1">The sequence shown here is derived from an EMBL/GenBank/DDBJ whole genome shotgun (WGS) entry which is preliminary data.</text>
</comment>
<name>A0ACA9YEP8_9ASCO</name>
<keyword evidence="2" id="KW-1185">Reference proteome</keyword>
<evidence type="ECO:0000313" key="1">
    <source>
        <dbReference type="EMBL" id="CAH6723210.1"/>
    </source>
</evidence>
<organism evidence="1 2">
    <name type="scientific">[Candida] jaroonii</name>
    <dbReference type="NCBI Taxonomy" id="467808"/>
    <lineage>
        <taxon>Eukaryota</taxon>
        <taxon>Fungi</taxon>
        <taxon>Dikarya</taxon>
        <taxon>Ascomycota</taxon>
        <taxon>Saccharomycotina</taxon>
        <taxon>Pichiomycetes</taxon>
        <taxon>Debaryomycetaceae</taxon>
        <taxon>Yamadazyma</taxon>
    </lineage>
</organism>